<dbReference type="Proteomes" id="UP000481861">
    <property type="component" value="Unassembled WGS sequence"/>
</dbReference>
<accession>A0A7C8MK45</accession>
<organism evidence="2 3">
    <name type="scientific">Massariosphaeria phaeospora</name>
    <dbReference type="NCBI Taxonomy" id="100035"/>
    <lineage>
        <taxon>Eukaryota</taxon>
        <taxon>Fungi</taxon>
        <taxon>Dikarya</taxon>
        <taxon>Ascomycota</taxon>
        <taxon>Pezizomycotina</taxon>
        <taxon>Dothideomycetes</taxon>
        <taxon>Pleosporomycetidae</taxon>
        <taxon>Pleosporales</taxon>
        <taxon>Pleosporales incertae sedis</taxon>
        <taxon>Massariosphaeria</taxon>
    </lineage>
</organism>
<proteinExistence type="predicted"/>
<dbReference type="OrthoDB" id="5218421at2759"/>
<gene>
    <name evidence="2" type="ORF">BDV95DRAFT_607528</name>
</gene>
<sequence>MSNAGANGSDSFSDPVTAQQNFAAQYDVETPSESASSYARIMHEHTKKQLSTATSSARRRSLGATGSSNSTATISSTGSSLSPSS</sequence>
<comment type="caution">
    <text evidence="2">The sequence shown here is derived from an EMBL/GenBank/DDBJ whole genome shotgun (WGS) entry which is preliminary data.</text>
</comment>
<feature type="compositionally biased region" description="Low complexity" evidence="1">
    <location>
        <begin position="50"/>
        <end position="85"/>
    </location>
</feature>
<evidence type="ECO:0000256" key="1">
    <source>
        <dbReference type="SAM" id="MobiDB-lite"/>
    </source>
</evidence>
<protein>
    <submittedName>
        <fullName evidence="2">Uncharacterized protein</fullName>
    </submittedName>
</protein>
<reference evidence="2 3" key="1">
    <citation type="submission" date="2020-01" db="EMBL/GenBank/DDBJ databases">
        <authorList>
            <consortium name="DOE Joint Genome Institute"/>
            <person name="Haridas S."/>
            <person name="Albert R."/>
            <person name="Binder M."/>
            <person name="Bloem J."/>
            <person name="Labutti K."/>
            <person name="Salamov A."/>
            <person name="Andreopoulos B."/>
            <person name="Baker S.E."/>
            <person name="Barry K."/>
            <person name="Bills G."/>
            <person name="Bluhm B.H."/>
            <person name="Cannon C."/>
            <person name="Castanera R."/>
            <person name="Culley D.E."/>
            <person name="Daum C."/>
            <person name="Ezra D."/>
            <person name="Gonzalez J.B."/>
            <person name="Henrissat B."/>
            <person name="Kuo A."/>
            <person name="Liang C."/>
            <person name="Lipzen A."/>
            <person name="Lutzoni F."/>
            <person name="Magnuson J."/>
            <person name="Mondo S."/>
            <person name="Nolan M."/>
            <person name="Ohm R."/>
            <person name="Pangilinan J."/>
            <person name="Park H.-J.H."/>
            <person name="Ramirez L."/>
            <person name="Alfaro M."/>
            <person name="Sun H."/>
            <person name="Tritt A."/>
            <person name="Yoshinaga Y."/>
            <person name="Zwiers L.-H.L."/>
            <person name="Turgeon B.G."/>
            <person name="Goodwin S.B."/>
            <person name="Spatafora J.W."/>
            <person name="Crous P.W."/>
            <person name="Grigoriev I.V."/>
        </authorList>
    </citation>
    <scope>NUCLEOTIDE SEQUENCE [LARGE SCALE GENOMIC DNA]</scope>
    <source>
        <strain evidence="2 3">CBS 611.86</strain>
    </source>
</reference>
<feature type="compositionally biased region" description="Polar residues" evidence="1">
    <location>
        <begin position="1"/>
        <end position="23"/>
    </location>
</feature>
<keyword evidence="3" id="KW-1185">Reference proteome</keyword>
<evidence type="ECO:0000313" key="3">
    <source>
        <dbReference type="Proteomes" id="UP000481861"/>
    </source>
</evidence>
<dbReference type="EMBL" id="JAADJZ010000012">
    <property type="protein sequence ID" value="KAF2871264.1"/>
    <property type="molecule type" value="Genomic_DNA"/>
</dbReference>
<name>A0A7C8MK45_9PLEO</name>
<evidence type="ECO:0000313" key="2">
    <source>
        <dbReference type="EMBL" id="KAF2871264.1"/>
    </source>
</evidence>
<feature type="region of interest" description="Disordered" evidence="1">
    <location>
        <begin position="1"/>
        <end position="85"/>
    </location>
</feature>
<dbReference type="AlphaFoldDB" id="A0A7C8MK45"/>